<dbReference type="InterPro" id="IPR036249">
    <property type="entry name" value="Thioredoxin-like_sf"/>
</dbReference>
<sequence length="139" mass="15936">MTSQLDPWDDASLLAERLRTAHALLFILVGAEKWCIKCRDLRPQFDSLAREAKQDEVWLWLDLEDHSEFIGDYSPESLPVLLSYRATELIACELIAETPQSLDERVSLIRKALHDQSSVRVASKDPGIRSRLLMENWAT</sequence>
<dbReference type="Proteomes" id="UP000819052">
    <property type="component" value="Unassembled WGS sequence"/>
</dbReference>
<organism evidence="1 2">
    <name type="scientific">Massilia aquatica</name>
    <dbReference type="NCBI Taxonomy" id="2609000"/>
    <lineage>
        <taxon>Bacteria</taxon>
        <taxon>Pseudomonadati</taxon>
        <taxon>Pseudomonadota</taxon>
        <taxon>Betaproteobacteria</taxon>
        <taxon>Burkholderiales</taxon>
        <taxon>Oxalobacteraceae</taxon>
        <taxon>Telluria group</taxon>
        <taxon>Massilia</taxon>
    </lineage>
</organism>
<accession>A0ABX0MC33</accession>
<evidence type="ECO:0000313" key="2">
    <source>
        <dbReference type="Proteomes" id="UP000819052"/>
    </source>
</evidence>
<comment type="caution">
    <text evidence="1">The sequence shown here is derived from an EMBL/GenBank/DDBJ whole genome shotgun (WGS) entry which is preliminary data.</text>
</comment>
<gene>
    <name evidence="1" type="ORF">F1609_31285</name>
</gene>
<protein>
    <submittedName>
        <fullName evidence="1">Thioredoxin family protein</fullName>
    </submittedName>
</protein>
<name>A0ABX0MC33_9BURK</name>
<dbReference type="CDD" id="cd02947">
    <property type="entry name" value="TRX_family"/>
    <property type="match status" value="1"/>
</dbReference>
<reference evidence="1 2" key="1">
    <citation type="submission" date="2019-09" db="EMBL/GenBank/DDBJ databases">
        <title>Taxonomy of Antarctic Massilia spp.: description of Massilia rubra sp. nov., Massilia aquatica sp. nov., Massilia mucilaginosa sp. nov., Massilia frigida sp. nov. isolated from streams, lakes and regoliths.</title>
        <authorList>
            <person name="Holochova P."/>
            <person name="Sedlacek I."/>
            <person name="Kralova S."/>
            <person name="Maslanova I."/>
            <person name="Busse H.-J."/>
            <person name="Stankova E."/>
            <person name="Vrbovska V."/>
            <person name="Kovarovic V."/>
            <person name="Bartak M."/>
            <person name="Svec P."/>
            <person name="Pantucek R."/>
        </authorList>
    </citation>
    <scope>NUCLEOTIDE SEQUENCE [LARGE SCALE GENOMIC DNA]</scope>
    <source>
        <strain evidence="1 2">CCM 8693</strain>
    </source>
</reference>
<keyword evidence="2" id="KW-1185">Reference proteome</keyword>
<dbReference type="RefSeq" id="WP_167081423.1">
    <property type="nucleotide sequence ID" value="NZ_VVIW01000035.1"/>
</dbReference>
<dbReference type="Gene3D" id="3.40.30.10">
    <property type="entry name" value="Glutaredoxin"/>
    <property type="match status" value="1"/>
</dbReference>
<evidence type="ECO:0000313" key="1">
    <source>
        <dbReference type="EMBL" id="NHZ44607.1"/>
    </source>
</evidence>
<dbReference type="EMBL" id="VVIW01000035">
    <property type="protein sequence ID" value="NHZ44607.1"/>
    <property type="molecule type" value="Genomic_DNA"/>
</dbReference>
<dbReference type="SUPFAM" id="SSF52833">
    <property type="entry name" value="Thioredoxin-like"/>
    <property type="match status" value="1"/>
</dbReference>
<proteinExistence type="predicted"/>